<dbReference type="PANTHER" id="PTHR16184:SF6">
    <property type="entry name" value="ELONGATOR COMPLEX PROTEIN 6"/>
    <property type="match status" value="1"/>
</dbReference>
<dbReference type="Gene3D" id="3.40.50.300">
    <property type="entry name" value="P-loop containing nucleotide triphosphate hydrolases"/>
    <property type="match status" value="1"/>
</dbReference>
<evidence type="ECO:0000256" key="1">
    <source>
        <dbReference type="ARBA" id="ARBA00005043"/>
    </source>
</evidence>
<keyword evidence="3" id="KW-1185">Reference proteome</keyword>
<evidence type="ECO:0000313" key="3">
    <source>
        <dbReference type="Proteomes" id="UP001652623"/>
    </source>
</evidence>
<dbReference type="FunCoup" id="A0A6P6FYP5">
    <property type="interactions" value="2048"/>
</dbReference>
<evidence type="ECO:0000313" key="4">
    <source>
        <dbReference type="RefSeq" id="XP_024927109.3"/>
    </source>
</evidence>
<dbReference type="InParanoid" id="A0A6P6FYP5"/>
<comment type="pathway">
    <text evidence="1">tRNA modification; 5-methoxycarbonylmethyl-2-thiouridine-tRNA biosynthesis.</text>
</comment>
<gene>
    <name evidence="4" type="primary">LOC107413628</name>
</gene>
<organism evidence="3 4">
    <name type="scientific">Ziziphus jujuba</name>
    <name type="common">Chinese jujube</name>
    <name type="synonym">Ziziphus sativa</name>
    <dbReference type="NCBI Taxonomy" id="326968"/>
    <lineage>
        <taxon>Eukaryota</taxon>
        <taxon>Viridiplantae</taxon>
        <taxon>Streptophyta</taxon>
        <taxon>Embryophyta</taxon>
        <taxon>Tracheophyta</taxon>
        <taxon>Spermatophyta</taxon>
        <taxon>Magnoliopsida</taxon>
        <taxon>eudicotyledons</taxon>
        <taxon>Gunneridae</taxon>
        <taxon>Pentapetalae</taxon>
        <taxon>rosids</taxon>
        <taxon>fabids</taxon>
        <taxon>Rosales</taxon>
        <taxon>Rhamnaceae</taxon>
        <taxon>Paliureae</taxon>
        <taxon>Ziziphus</taxon>
    </lineage>
</organism>
<dbReference type="AlphaFoldDB" id="A0A6P6FYP5"/>
<dbReference type="InterPro" id="IPR027417">
    <property type="entry name" value="P-loop_NTPase"/>
</dbReference>
<protein>
    <submittedName>
        <fullName evidence="4">Elongator complex protein 6</fullName>
    </submittedName>
</protein>
<dbReference type="UniPathway" id="UPA00988"/>
<evidence type="ECO:0000256" key="2">
    <source>
        <dbReference type="ARBA" id="ARBA00008837"/>
    </source>
</evidence>
<dbReference type="GeneID" id="107413628"/>
<reference evidence="4" key="1">
    <citation type="submission" date="2025-08" db="UniProtKB">
        <authorList>
            <consortium name="RefSeq"/>
        </authorList>
    </citation>
    <scope>IDENTIFICATION</scope>
    <source>
        <tissue evidence="4">Seedling</tissue>
    </source>
</reference>
<dbReference type="Proteomes" id="UP001652623">
    <property type="component" value="Chromosome 8"/>
</dbReference>
<comment type="similarity">
    <text evidence="2">Belongs to the ELP6 family.</text>
</comment>
<accession>A0A6P6FYP5</accession>
<dbReference type="PANTHER" id="PTHR16184">
    <property type="entry name" value="ELONGATOR COMPLEX PROTEIN 6"/>
    <property type="match status" value="1"/>
</dbReference>
<dbReference type="CDD" id="cd19495">
    <property type="entry name" value="Elp6"/>
    <property type="match status" value="1"/>
</dbReference>
<sequence>MEIEARNLLDEALGTLKGGMVVVQDSVQTSASFVLHHLLKRSLSLHSSDVVVFLAFSHPFSHYDRILRKLGCNLAVQRDKNRFFFFDMLMTEIADGDGEKTSGDGLVALYGKIQKVLSALPQELKKSVTIMIDDVSLMEVAAKCSTDHVLDFVHYCRALTSEIGCSLVVLDHEDIYLGTERPTFILQLEYLATVLIKAEPLATGLATDVHGQLTVLNRDVYDGQGIYRKKICNFQFKVKESSIEYFYPGSRT</sequence>
<dbReference type="Pfam" id="PF09807">
    <property type="entry name" value="ELP6"/>
    <property type="match status" value="1"/>
</dbReference>
<dbReference type="GO" id="GO:0033588">
    <property type="term" value="C:elongator holoenzyme complex"/>
    <property type="evidence" value="ECO:0007669"/>
    <property type="project" value="InterPro"/>
</dbReference>
<dbReference type="RefSeq" id="XP_024927109.3">
    <property type="nucleotide sequence ID" value="XM_025071341.3"/>
</dbReference>
<name>A0A6P6FYP5_ZIZJJ</name>
<dbReference type="GO" id="GO:0002098">
    <property type="term" value="P:tRNA wobble uridine modification"/>
    <property type="evidence" value="ECO:0007669"/>
    <property type="project" value="InterPro"/>
</dbReference>
<proteinExistence type="inferred from homology"/>
<dbReference type="InterPro" id="IPR018627">
    <property type="entry name" value="ELP6"/>
</dbReference>
<dbReference type="KEGG" id="zju:107413628"/>